<dbReference type="VEuPathDB" id="FungiDB:FUN_001212"/>
<dbReference type="Gene3D" id="1.10.10.60">
    <property type="entry name" value="Homeodomain-like"/>
    <property type="match status" value="1"/>
</dbReference>
<dbReference type="Proteomes" id="UP000233469">
    <property type="component" value="Unassembled WGS sequence"/>
</dbReference>
<proteinExistence type="predicted"/>
<name>A0A2N1MJU5_9GLOM</name>
<dbReference type="VEuPathDB" id="FungiDB:RhiirA1_459089"/>
<comment type="caution">
    <text evidence="2">The sequence shown here is derived from an EMBL/GenBank/DDBJ whole genome shotgun (WGS) entry which is preliminary data.</text>
</comment>
<dbReference type="EMBL" id="LLXL01002077">
    <property type="protein sequence ID" value="PKK61914.1"/>
    <property type="molecule type" value="Genomic_DNA"/>
</dbReference>
<gene>
    <name evidence="2" type="ORF">RhiirC2_718092</name>
</gene>
<accession>A0A2N1MJU5</accession>
<evidence type="ECO:0000313" key="3">
    <source>
        <dbReference type="Proteomes" id="UP000233469"/>
    </source>
</evidence>
<sequence>MPKAKPINLSKKQLSKETSAPKKRKSLTAAQKQEVCLKKKSSPFLKNKDLAKEYDVSEGMICDILKTKDRWLAVDLYSYQAGLRRERKLPFIVIEEALALWVENALQAGSGYRYAIRKCLLQIGELIIGAIFDNIGYNESDISKSHCPEHIPKDLIDAWKEQLFKVQRFDNCSFQVSLEVF</sequence>
<organism evidence="2 3">
    <name type="scientific">Rhizophagus irregularis</name>
    <dbReference type="NCBI Taxonomy" id="588596"/>
    <lineage>
        <taxon>Eukaryota</taxon>
        <taxon>Fungi</taxon>
        <taxon>Fungi incertae sedis</taxon>
        <taxon>Mucoromycota</taxon>
        <taxon>Glomeromycotina</taxon>
        <taxon>Glomeromycetes</taxon>
        <taxon>Glomerales</taxon>
        <taxon>Glomeraceae</taxon>
        <taxon>Rhizophagus</taxon>
    </lineage>
</organism>
<evidence type="ECO:0000313" key="2">
    <source>
        <dbReference type="EMBL" id="PKK61914.1"/>
    </source>
</evidence>
<feature type="region of interest" description="Disordered" evidence="1">
    <location>
        <begin position="1"/>
        <end position="31"/>
    </location>
</feature>
<reference evidence="2 3" key="1">
    <citation type="submission" date="2016-04" db="EMBL/GenBank/DDBJ databases">
        <title>Genome analyses suggest a sexual origin of heterokaryosis in a supposedly ancient asexual fungus.</title>
        <authorList>
            <person name="Ropars J."/>
            <person name="Sedzielewska K."/>
            <person name="Noel J."/>
            <person name="Charron P."/>
            <person name="Farinelli L."/>
            <person name="Marton T."/>
            <person name="Kruger M."/>
            <person name="Pelin A."/>
            <person name="Brachmann A."/>
            <person name="Corradi N."/>
        </authorList>
    </citation>
    <scope>NUCLEOTIDE SEQUENCE [LARGE SCALE GENOMIC DNA]</scope>
    <source>
        <strain evidence="2 3">C2</strain>
    </source>
</reference>
<dbReference type="InterPro" id="IPR009057">
    <property type="entry name" value="Homeodomain-like_sf"/>
</dbReference>
<reference evidence="2 3" key="2">
    <citation type="submission" date="2017-10" db="EMBL/GenBank/DDBJ databases">
        <title>Extensive intraspecific genome diversity in a model arbuscular mycorrhizal fungus.</title>
        <authorList>
            <person name="Chen E.C.H."/>
            <person name="Morin E."/>
            <person name="Baudet D."/>
            <person name="Noel J."/>
            <person name="Ndikumana S."/>
            <person name="Charron P."/>
            <person name="St-Onge C."/>
            <person name="Giorgi J."/>
            <person name="Grigoriev I.V."/>
            <person name="Roux C."/>
            <person name="Martin F.M."/>
            <person name="Corradi N."/>
        </authorList>
    </citation>
    <scope>NUCLEOTIDE SEQUENCE [LARGE SCALE GENOMIC DNA]</scope>
    <source>
        <strain evidence="2 3">C2</strain>
    </source>
</reference>
<dbReference type="SUPFAM" id="SSF46689">
    <property type="entry name" value="Homeodomain-like"/>
    <property type="match status" value="1"/>
</dbReference>
<protein>
    <submittedName>
        <fullName evidence="2">Uncharacterized protein</fullName>
    </submittedName>
</protein>
<dbReference type="VEuPathDB" id="FungiDB:FUN_021796"/>
<dbReference type="VEuPathDB" id="FungiDB:RhiirFUN_026768"/>
<dbReference type="AlphaFoldDB" id="A0A2N1MJU5"/>
<evidence type="ECO:0000256" key="1">
    <source>
        <dbReference type="SAM" id="MobiDB-lite"/>
    </source>
</evidence>